<dbReference type="AlphaFoldDB" id="A0A2H0RN25"/>
<evidence type="ECO:0000256" key="2">
    <source>
        <dbReference type="ARBA" id="ARBA00022692"/>
    </source>
</evidence>
<evidence type="ECO:0000256" key="4">
    <source>
        <dbReference type="ARBA" id="ARBA00023136"/>
    </source>
</evidence>
<feature type="transmembrane region" description="Helical" evidence="5">
    <location>
        <begin position="7"/>
        <end position="26"/>
    </location>
</feature>
<comment type="caution">
    <text evidence="6">The sequence shown here is derived from an EMBL/GenBank/DDBJ whole genome shotgun (WGS) entry which is preliminary data.</text>
</comment>
<dbReference type="GO" id="GO:0016020">
    <property type="term" value="C:membrane"/>
    <property type="evidence" value="ECO:0007669"/>
    <property type="project" value="UniProtKB-SubCell"/>
</dbReference>
<protein>
    <recommendedName>
        <fullName evidence="8">Colicin V production protein</fullName>
    </recommendedName>
</protein>
<dbReference type="PANTHER" id="PTHR37306:SF1">
    <property type="entry name" value="COLICIN V PRODUCTION PROTEIN"/>
    <property type="match status" value="1"/>
</dbReference>
<dbReference type="GO" id="GO:0009403">
    <property type="term" value="P:toxin biosynthetic process"/>
    <property type="evidence" value="ECO:0007669"/>
    <property type="project" value="InterPro"/>
</dbReference>
<sequence>MENLFDIVVLVAIGGFALYGFAVGFVQALTSLVGMCFSILVATRTYQGITAWILPEALSDRFGVQLFVFFLILIFITSLVNMLVRVVDRVFHVVAIIPFTKSLNRLLGLILGLLIGILTVTALVFAATQLPGLPEAFQQALDASIIARWSFLLSGVLVLFFPQAIDQAREAVGV</sequence>
<accession>A0A2H0RN25</accession>
<evidence type="ECO:0000313" key="6">
    <source>
        <dbReference type="EMBL" id="PIR47908.1"/>
    </source>
</evidence>
<dbReference type="PANTHER" id="PTHR37306">
    <property type="entry name" value="COLICIN V PRODUCTION PROTEIN"/>
    <property type="match status" value="1"/>
</dbReference>
<feature type="transmembrane region" description="Helical" evidence="5">
    <location>
        <begin position="106"/>
        <end position="126"/>
    </location>
</feature>
<feature type="transmembrane region" description="Helical" evidence="5">
    <location>
        <begin position="66"/>
        <end position="86"/>
    </location>
</feature>
<comment type="subcellular location">
    <subcellularLocation>
        <location evidence="1">Membrane</location>
        <topology evidence="1">Multi-pass membrane protein</topology>
    </subcellularLocation>
</comment>
<keyword evidence="3 5" id="KW-1133">Transmembrane helix</keyword>
<reference evidence="6 7" key="1">
    <citation type="submission" date="2017-09" db="EMBL/GenBank/DDBJ databases">
        <title>Depth-based differentiation of microbial function through sediment-hosted aquifers and enrichment of novel symbionts in the deep terrestrial subsurface.</title>
        <authorList>
            <person name="Probst A.J."/>
            <person name="Ladd B."/>
            <person name="Jarett J.K."/>
            <person name="Geller-Mcgrath D.E."/>
            <person name="Sieber C.M."/>
            <person name="Emerson J.B."/>
            <person name="Anantharaman K."/>
            <person name="Thomas B.C."/>
            <person name="Malmstrom R."/>
            <person name="Stieglmeier M."/>
            <person name="Klingl A."/>
            <person name="Woyke T."/>
            <person name="Ryan C.M."/>
            <person name="Banfield J.F."/>
        </authorList>
    </citation>
    <scope>NUCLEOTIDE SEQUENCE [LARGE SCALE GENOMIC DNA]</scope>
    <source>
        <strain evidence="6">CG10_big_fil_rev_8_21_14_0_10_50_16</strain>
    </source>
</reference>
<organism evidence="6 7">
    <name type="scientific">Candidatus Uhrbacteria bacterium CG10_big_fil_rev_8_21_14_0_10_50_16</name>
    <dbReference type="NCBI Taxonomy" id="1975039"/>
    <lineage>
        <taxon>Bacteria</taxon>
        <taxon>Candidatus Uhriibacteriota</taxon>
    </lineage>
</organism>
<keyword evidence="4 5" id="KW-0472">Membrane</keyword>
<dbReference type="EMBL" id="PCYM01000001">
    <property type="protein sequence ID" value="PIR47908.1"/>
    <property type="molecule type" value="Genomic_DNA"/>
</dbReference>
<evidence type="ECO:0008006" key="8">
    <source>
        <dbReference type="Google" id="ProtNLM"/>
    </source>
</evidence>
<dbReference type="InterPro" id="IPR003825">
    <property type="entry name" value="Colicin-V_CvpA"/>
</dbReference>
<dbReference type="Pfam" id="PF02674">
    <property type="entry name" value="Colicin_V"/>
    <property type="match status" value="1"/>
</dbReference>
<evidence type="ECO:0000256" key="1">
    <source>
        <dbReference type="ARBA" id="ARBA00004141"/>
    </source>
</evidence>
<proteinExistence type="predicted"/>
<evidence type="ECO:0000256" key="3">
    <source>
        <dbReference type="ARBA" id="ARBA00022989"/>
    </source>
</evidence>
<evidence type="ECO:0000256" key="5">
    <source>
        <dbReference type="SAM" id="Phobius"/>
    </source>
</evidence>
<keyword evidence="2 5" id="KW-0812">Transmembrane</keyword>
<name>A0A2H0RN25_9BACT</name>
<dbReference type="Proteomes" id="UP000230084">
    <property type="component" value="Unassembled WGS sequence"/>
</dbReference>
<feature type="transmembrane region" description="Helical" evidence="5">
    <location>
        <begin position="146"/>
        <end position="165"/>
    </location>
</feature>
<evidence type="ECO:0000313" key="7">
    <source>
        <dbReference type="Proteomes" id="UP000230084"/>
    </source>
</evidence>
<gene>
    <name evidence="6" type="ORF">COV06_00710</name>
</gene>